<dbReference type="PROSITE" id="PS50158">
    <property type="entry name" value="ZF_CCHC"/>
    <property type="match status" value="1"/>
</dbReference>
<evidence type="ECO:0000313" key="4">
    <source>
        <dbReference type="EMBL" id="KAH7961422.1"/>
    </source>
</evidence>
<reference evidence="4" key="1">
    <citation type="journal article" date="2020" name="Cell">
        <title>Large-Scale Comparative Analyses of Tick Genomes Elucidate Their Genetic Diversity and Vector Capacities.</title>
        <authorList>
            <consortium name="Tick Genome and Microbiome Consortium (TIGMIC)"/>
            <person name="Jia N."/>
            <person name="Wang J."/>
            <person name="Shi W."/>
            <person name="Du L."/>
            <person name="Sun Y."/>
            <person name="Zhan W."/>
            <person name="Jiang J.F."/>
            <person name="Wang Q."/>
            <person name="Zhang B."/>
            <person name="Ji P."/>
            <person name="Bell-Sakyi L."/>
            <person name="Cui X.M."/>
            <person name="Yuan T.T."/>
            <person name="Jiang B.G."/>
            <person name="Yang W.F."/>
            <person name="Lam T.T."/>
            <person name="Chang Q.C."/>
            <person name="Ding S.J."/>
            <person name="Wang X.J."/>
            <person name="Zhu J.G."/>
            <person name="Ruan X.D."/>
            <person name="Zhao L."/>
            <person name="Wei J.T."/>
            <person name="Ye R.Z."/>
            <person name="Que T.C."/>
            <person name="Du C.H."/>
            <person name="Zhou Y.H."/>
            <person name="Cheng J.X."/>
            <person name="Dai P.F."/>
            <person name="Guo W.B."/>
            <person name="Han X.H."/>
            <person name="Huang E.J."/>
            <person name="Li L.F."/>
            <person name="Wei W."/>
            <person name="Gao Y.C."/>
            <person name="Liu J.Z."/>
            <person name="Shao H.Z."/>
            <person name="Wang X."/>
            <person name="Wang C.C."/>
            <person name="Yang T.C."/>
            <person name="Huo Q.B."/>
            <person name="Li W."/>
            <person name="Chen H.Y."/>
            <person name="Chen S.E."/>
            <person name="Zhou L.G."/>
            <person name="Ni X.B."/>
            <person name="Tian J.H."/>
            <person name="Sheng Y."/>
            <person name="Liu T."/>
            <person name="Pan Y.S."/>
            <person name="Xia L.Y."/>
            <person name="Li J."/>
            <person name="Zhao F."/>
            <person name="Cao W.C."/>
        </authorList>
    </citation>
    <scope>NUCLEOTIDE SEQUENCE</scope>
    <source>
        <strain evidence="4">Rsan-2018</strain>
    </source>
</reference>
<feature type="region of interest" description="Disordered" evidence="2">
    <location>
        <begin position="950"/>
        <end position="969"/>
    </location>
</feature>
<dbReference type="GO" id="GO:0003676">
    <property type="term" value="F:nucleic acid binding"/>
    <property type="evidence" value="ECO:0007669"/>
    <property type="project" value="InterPro"/>
</dbReference>
<feature type="compositionally biased region" description="Basic and acidic residues" evidence="2">
    <location>
        <begin position="33"/>
        <end position="43"/>
    </location>
</feature>
<keyword evidence="1" id="KW-0479">Metal-binding</keyword>
<protein>
    <recommendedName>
        <fullName evidence="3">CCHC-type domain-containing protein</fullName>
    </recommendedName>
</protein>
<dbReference type="InterPro" id="IPR001878">
    <property type="entry name" value="Znf_CCHC"/>
</dbReference>
<dbReference type="VEuPathDB" id="VectorBase:RSAN_034591"/>
<proteinExistence type="predicted"/>
<gene>
    <name evidence="4" type="ORF">HPB52_008916</name>
</gene>
<reference evidence="4" key="2">
    <citation type="submission" date="2021-09" db="EMBL/GenBank/DDBJ databases">
        <authorList>
            <person name="Jia N."/>
            <person name="Wang J."/>
            <person name="Shi W."/>
            <person name="Du L."/>
            <person name="Sun Y."/>
            <person name="Zhan W."/>
            <person name="Jiang J."/>
            <person name="Wang Q."/>
            <person name="Zhang B."/>
            <person name="Ji P."/>
            <person name="Sakyi L.B."/>
            <person name="Cui X."/>
            <person name="Yuan T."/>
            <person name="Jiang B."/>
            <person name="Yang W."/>
            <person name="Lam T.T.-Y."/>
            <person name="Chang Q."/>
            <person name="Ding S."/>
            <person name="Wang X."/>
            <person name="Zhu J."/>
            <person name="Ruan X."/>
            <person name="Zhao L."/>
            <person name="Wei J."/>
            <person name="Que T."/>
            <person name="Du C."/>
            <person name="Cheng J."/>
            <person name="Dai P."/>
            <person name="Han X."/>
            <person name="Huang E."/>
            <person name="Gao Y."/>
            <person name="Liu J."/>
            <person name="Shao H."/>
            <person name="Ye R."/>
            <person name="Li L."/>
            <person name="Wei W."/>
            <person name="Wang X."/>
            <person name="Wang C."/>
            <person name="Huo Q."/>
            <person name="Li W."/>
            <person name="Guo W."/>
            <person name="Chen H."/>
            <person name="Chen S."/>
            <person name="Zhou L."/>
            <person name="Zhou L."/>
            <person name="Ni X."/>
            <person name="Tian J."/>
            <person name="Zhou Y."/>
            <person name="Sheng Y."/>
            <person name="Liu T."/>
            <person name="Pan Y."/>
            <person name="Xia L."/>
            <person name="Li J."/>
            <person name="Zhao F."/>
            <person name="Cao W."/>
        </authorList>
    </citation>
    <scope>NUCLEOTIDE SEQUENCE</scope>
    <source>
        <strain evidence="4">Rsan-2018</strain>
        <tissue evidence="4">Larvae</tissue>
    </source>
</reference>
<feature type="region of interest" description="Disordered" evidence="2">
    <location>
        <begin position="1"/>
        <end position="83"/>
    </location>
</feature>
<keyword evidence="5" id="KW-1185">Reference proteome</keyword>
<accession>A0A9D4T090</accession>
<evidence type="ECO:0000256" key="2">
    <source>
        <dbReference type="SAM" id="MobiDB-lite"/>
    </source>
</evidence>
<feature type="domain" description="CCHC-type" evidence="3">
    <location>
        <begin position="439"/>
        <end position="454"/>
    </location>
</feature>
<evidence type="ECO:0000313" key="5">
    <source>
        <dbReference type="Proteomes" id="UP000821837"/>
    </source>
</evidence>
<dbReference type="VEuPathDB" id="VectorBase:RSAN_025951"/>
<dbReference type="VEuPathDB" id="VectorBase:RSAN_033297"/>
<keyword evidence="1" id="KW-0863">Zinc-finger</keyword>
<evidence type="ECO:0000259" key="3">
    <source>
        <dbReference type="PROSITE" id="PS50158"/>
    </source>
</evidence>
<dbReference type="VEuPathDB" id="VectorBase:RSAN_032592"/>
<dbReference type="EMBL" id="JABSTV010001249">
    <property type="protein sequence ID" value="KAH7961422.1"/>
    <property type="molecule type" value="Genomic_DNA"/>
</dbReference>
<dbReference type="VEuPathDB" id="VectorBase:RSAN_043507"/>
<dbReference type="VEuPathDB" id="VectorBase:RSAN_057459"/>
<evidence type="ECO:0000256" key="1">
    <source>
        <dbReference type="PROSITE-ProRule" id="PRU00047"/>
    </source>
</evidence>
<comment type="caution">
    <text evidence="4">The sequence shown here is derived from an EMBL/GenBank/DDBJ whole genome shotgun (WGS) entry which is preliminary data.</text>
</comment>
<organism evidence="4 5">
    <name type="scientific">Rhipicephalus sanguineus</name>
    <name type="common">Brown dog tick</name>
    <name type="synonym">Ixodes sanguineus</name>
    <dbReference type="NCBI Taxonomy" id="34632"/>
    <lineage>
        <taxon>Eukaryota</taxon>
        <taxon>Metazoa</taxon>
        <taxon>Ecdysozoa</taxon>
        <taxon>Arthropoda</taxon>
        <taxon>Chelicerata</taxon>
        <taxon>Arachnida</taxon>
        <taxon>Acari</taxon>
        <taxon>Parasitiformes</taxon>
        <taxon>Ixodida</taxon>
        <taxon>Ixodoidea</taxon>
        <taxon>Ixodidae</taxon>
        <taxon>Rhipicephalinae</taxon>
        <taxon>Rhipicephalus</taxon>
        <taxon>Rhipicephalus</taxon>
    </lineage>
</organism>
<dbReference type="Proteomes" id="UP000821837">
    <property type="component" value="Chromosome 3"/>
</dbReference>
<sequence length="1519" mass="166096">MSAVRDSDSLAAEPEFMIRPDQQAKVNSILDEWQPKETSRPPRPEAFSLPTRTRTSGPSKVAAEPPLPLLNGPTTPARLGASEEHQRVALPLTDDEEQMDSSVFRPCCCGDRAFPAFCSWRHSHRTIRVNHHRNIVAVHTTSQECLTLLLALTELRGIPVTAREPADHHTSTGFMPAGTMTAAIQTASDCGPQKSNEEFLDRLETFCLVTGVTADKRLTHIVPAALQGSAKLWLCFVKSFVSWEDFKATFIAEFSSTDAKRRLKQELEFRTQHPVENLKEFICTIAAYYDRIGGEVSESLKVDRVLRQMYPQLQDLVEGKQFANLAELAKAADGVMERYWRLFQYKPPPTDQVARDLAFRPAANVARLSGAQPGVMAAAAAPFQHPSVAFYWPLHPTAIQPSYHRDQLHRLPASAIRPHFPTPPQPQGYQPLDGGGITCHHCGSIGHMGPECPSGQRKVPEKREAVGATPANTYETGPRVRAVAGNREPLLEVRIGQTTFLALLDTGLSVSLLRTPAARAVEAMGAKLRIQGRALRLATRMSLHVALGGWTIGTDPQCIVPFAKRDKDITIALAIEDGESYCLPGLFEEELLVPGLGSTIPAEGILAMNKQDRRTTFSGSSRGYNSVAGHISLVSNCEGLGGFGLPGEMTQTAKRRGASAGLKPLDAGMIANFKVLYRQRMFVWLVLPIDRSVPSTSGNADGPPELNIHLLKAVCFVYVVRYEDQPSRPSDSKTNTETADLTELWEHIATDGNSGSDDKVDSASTALSMTTLSALTSIDSLIDFMHTKGMPPEFSQQLEAMCTAVVKLKLPWKQLQISDYFSRLGHQRIQCLLKAERTDDETVCATTATTAARYTYAAVHLLEYSWWQAEETTVQNCFKRAGFNVCAGNADDVSDTVDQTSDIVDQACKTLEQQGVTEGISFPNFRDIDIEVQTSPDMSDEAIIASAVEVSPNHSDEDDMKSDSTGNSGPTVAEAAHYASLMRVFAKKRALAEKLARSLSEFEADFCLERGFTFLDGLVDNWPGCLSRDGVHPSRFGNRVLADFLHRDAYALSIHLERRPIQQSYRESKASAWSGWTQQESVPRISEADFPPLGLHTVHYSQAAGGTSTAPAPVWKTGSALTQRHDTDQLARTLHSVGFTLVGGVRVRCKGSKGWWTWDSLPSPIFHATSVASMGNTEGRPVEPMIPGRGASTTCDRRIRRASQERENALVCSFVGEEEASAGEAAVPQTVCQRGDSEWKLVQSKKRQRKAAALRKQQSCELCADSEGKVLAVTAAKSFRFTSPMTAVVSQKQTQSASSTVCGRKSEGQASASHNVIRDSFEKVQRVAGKQLKDCSVSSTTHCEAVTSDIVNKVSACKSHRPAWIQDGVWMKRDPGTEAAPIEASRSACRLPNPRAMPLAQATAPLRDQVVSQQVTSTVHHHTPWQWAESLCLVGVKTVRDNLEVKTNLKRIPMHQATTTGLIPSQDGDTNTTPLYDTIVSALSRPAGEFAAGRFFNLPGPLDTTALACIVRHFEGSPS</sequence>
<keyword evidence="1" id="KW-0862">Zinc</keyword>
<name>A0A9D4T090_RHISA</name>
<dbReference type="GO" id="GO:0008270">
    <property type="term" value="F:zinc ion binding"/>
    <property type="evidence" value="ECO:0007669"/>
    <property type="project" value="UniProtKB-KW"/>
</dbReference>